<evidence type="ECO:0000313" key="4">
    <source>
        <dbReference type="Proteomes" id="UP000014974"/>
    </source>
</evidence>
<reference evidence="3 4" key="1">
    <citation type="journal article" date="2013" name="Genome Announc.">
        <title>Draft Genome Sequence of Cyclobacterium qasimii Strain M12-11BT, Isolated from Arctic Marine Sediment.</title>
        <authorList>
            <person name="Shivaji S."/>
            <person name="Ara S."/>
            <person name="Singh A."/>
            <person name="Kumar Pinnaka A."/>
        </authorList>
    </citation>
    <scope>NUCLEOTIDE SEQUENCE [LARGE SCALE GENOMIC DNA]</scope>
    <source>
        <strain evidence="3 4">M12-11B</strain>
    </source>
</reference>
<gene>
    <name evidence="3" type="ORF">ADICYQ_5973</name>
</gene>
<dbReference type="GO" id="GO:0005524">
    <property type="term" value="F:ATP binding"/>
    <property type="evidence" value="ECO:0007669"/>
    <property type="project" value="InterPro"/>
</dbReference>
<evidence type="ECO:0000259" key="2">
    <source>
        <dbReference type="SMART" id="SM00382"/>
    </source>
</evidence>
<dbReference type="GO" id="GO:0006261">
    <property type="term" value="P:DNA-templated DNA replication"/>
    <property type="evidence" value="ECO:0007669"/>
    <property type="project" value="TreeGrafter"/>
</dbReference>
<dbReference type="Proteomes" id="UP000014974">
    <property type="component" value="Unassembled WGS sequence"/>
</dbReference>
<dbReference type="CDD" id="cd00009">
    <property type="entry name" value="AAA"/>
    <property type="match status" value="1"/>
</dbReference>
<dbReference type="PATRIC" id="fig|641524.5.peg.5923"/>
<organism evidence="3 4">
    <name type="scientific">Cyclobacterium qasimii M12-11B</name>
    <dbReference type="NCBI Taxonomy" id="641524"/>
    <lineage>
        <taxon>Bacteria</taxon>
        <taxon>Pseudomonadati</taxon>
        <taxon>Bacteroidota</taxon>
        <taxon>Cytophagia</taxon>
        <taxon>Cytophagales</taxon>
        <taxon>Cyclobacteriaceae</taxon>
        <taxon>Cyclobacterium</taxon>
    </lineage>
</organism>
<feature type="domain" description="AAA+ ATPase" evidence="2">
    <location>
        <begin position="39"/>
        <end position="152"/>
    </location>
</feature>
<accession>S7WE07</accession>
<dbReference type="GO" id="GO:0017116">
    <property type="term" value="F:single-stranded DNA helicase activity"/>
    <property type="evidence" value="ECO:0007669"/>
    <property type="project" value="TreeGrafter"/>
</dbReference>
<protein>
    <recommendedName>
        <fullName evidence="1">Replication-associated recombination protein A</fullName>
    </recommendedName>
</protein>
<dbReference type="GO" id="GO:0000731">
    <property type="term" value="P:DNA synthesis involved in DNA repair"/>
    <property type="evidence" value="ECO:0007669"/>
    <property type="project" value="TreeGrafter"/>
</dbReference>
<evidence type="ECO:0000313" key="3">
    <source>
        <dbReference type="EMBL" id="EPR65044.1"/>
    </source>
</evidence>
<dbReference type="EMBL" id="ATNM01000202">
    <property type="protein sequence ID" value="EPR65044.1"/>
    <property type="molecule type" value="Genomic_DNA"/>
</dbReference>
<dbReference type="Gene3D" id="3.40.50.300">
    <property type="entry name" value="P-loop containing nucleotide triphosphate hydrolases"/>
    <property type="match status" value="1"/>
</dbReference>
<dbReference type="GO" id="GO:0008047">
    <property type="term" value="F:enzyme activator activity"/>
    <property type="evidence" value="ECO:0007669"/>
    <property type="project" value="TreeGrafter"/>
</dbReference>
<dbReference type="InterPro" id="IPR027417">
    <property type="entry name" value="P-loop_NTPase"/>
</dbReference>
<name>S7WE07_9BACT</name>
<dbReference type="eggNOG" id="COG2256">
    <property type="taxonomic scope" value="Bacteria"/>
</dbReference>
<dbReference type="PANTHER" id="PTHR13779">
    <property type="entry name" value="WERNER HELICASE-INTERACTING PROTEIN 1 FAMILY MEMBER"/>
    <property type="match status" value="1"/>
</dbReference>
<comment type="caution">
    <text evidence="3">The sequence shown here is derived from an EMBL/GenBank/DDBJ whole genome shotgun (WGS) entry which is preliminary data.</text>
</comment>
<dbReference type="FunFam" id="3.40.50.300:FF:000137">
    <property type="entry name" value="Replication-associated recombination protein A"/>
    <property type="match status" value="1"/>
</dbReference>
<dbReference type="InterPro" id="IPR003959">
    <property type="entry name" value="ATPase_AAA_core"/>
</dbReference>
<dbReference type="SMART" id="SM00382">
    <property type="entry name" value="AAA"/>
    <property type="match status" value="1"/>
</dbReference>
<dbReference type="InterPro" id="IPR051314">
    <property type="entry name" value="AAA_ATPase_RarA/MGS1/WRNIP1"/>
</dbReference>
<dbReference type="PANTHER" id="PTHR13779:SF7">
    <property type="entry name" value="ATPASE WRNIP1"/>
    <property type="match status" value="1"/>
</dbReference>
<sequence>MEQTPLAERMRPTALDQLIGQEHLSGPNTFLHKAIKSGSIPSLILWGPPGVGKTTIANIIANEVKAPFYTLSAVSSGVKDIREVIQKAKYQLGVVLFIDEIHRFNKSQQDALLGAVEKGVIRLIGATTENPSFEVNAALLSRCQIFYTQPIG</sequence>
<dbReference type="SUPFAM" id="SSF52540">
    <property type="entry name" value="P-loop containing nucleoside triphosphate hydrolases"/>
    <property type="match status" value="1"/>
</dbReference>
<proteinExistence type="predicted"/>
<dbReference type="STRING" id="641524.ADICYQ_5973"/>
<dbReference type="GO" id="GO:0016887">
    <property type="term" value="F:ATP hydrolysis activity"/>
    <property type="evidence" value="ECO:0007669"/>
    <property type="project" value="InterPro"/>
</dbReference>
<evidence type="ECO:0000256" key="1">
    <source>
        <dbReference type="ARBA" id="ARBA00020776"/>
    </source>
</evidence>
<dbReference type="AlphaFoldDB" id="S7WE07"/>
<dbReference type="Pfam" id="PF00004">
    <property type="entry name" value="AAA"/>
    <property type="match status" value="1"/>
</dbReference>
<dbReference type="InterPro" id="IPR003593">
    <property type="entry name" value="AAA+_ATPase"/>
</dbReference>